<keyword evidence="1" id="KW-0479">Metal-binding</keyword>
<dbReference type="InterPro" id="IPR013088">
    <property type="entry name" value="Znf_NHR/GATA"/>
</dbReference>
<feature type="compositionally biased region" description="Low complexity" evidence="7">
    <location>
        <begin position="45"/>
        <end position="60"/>
    </location>
</feature>
<dbReference type="AlphaFoldDB" id="A0A8H6JZH0"/>
<evidence type="ECO:0000256" key="3">
    <source>
        <dbReference type="ARBA" id="ARBA00022833"/>
    </source>
</evidence>
<keyword evidence="5" id="KW-0804">Transcription</keyword>
<keyword evidence="10" id="KW-1185">Reference proteome</keyword>
<dbReference type="OrthoDB" id="2162994at2759"/>
<feature type="region of interest" description="Disordered" evidence="7">
    <location>
        <begin position="1"/>
        <end position="71"/>
    </location>
</feature>
<dbReference type="GO" id="GO:0008270">
    <property type="term" value="F:zinc ion binding"/>
    <property type="evidence" value="ECO:0007669"/>
    <property type="project" value="UniProtKB-KW"/>
</dbReference>
<dbReference type="GO" id="GO:0043565">
    <property type="term" value="F:sequence-specific DNA binding"/>
    <property type="evidence" value="ECO:0007669"/>
    <property type="project" value="InterPro"/>
</dbReference>
<accession>A0A8H6JZH0</accession>
<evidence type="ECO:0000313" key="10">
    <source>
        <dbReference type="Proteomes" id="UP000639643"/>
    </source>
</evidence>
<organism evidence="9 10">
    <name type="scientific">Colletotrichum musicola</name>
    <dbReference type="NCBI Taxonomy" id="2175873"/>
    <lineage>
        <taxon>Eukaryota</taxon>
        <taxon>Fungi</taxon>
        <taxon>Dikarya</taxon>
        <taxon>Ascomycota</taxon>
        <taxon>Pezizomycotina</taxon>
        <taxon>Sordariomycetes</taxon>
        <taxon>Hypocreomycetidae</taxon>
        <taxon>Glomerellales</taxon>
        <taxon>Glomerellaceae</taxon>
        <taxon>Colletotrichum</taxon>
        <taxon>Colletotrichum orchidearum species complex</taxon>
    </lineage>
</organism>
<gene>
    <name evidence="9" type="ORF">CMUS01_11195</name>
</gene>
<feature type="domain" description="GATA-type" evidence="8">
    <location>
        <begin position="195"/>
        <end position="230"/>
    </location>
</feature>
<evidence type="ECO:0000313" key="9">
    <source>
        <dbReference type="EMBL" id="KAF6822149.1"/>
    </source>
</evidence>
<dbReference type="Proteomes" id="UP000639643">
    <property type="component" value="Unassembled WGS sequence"/>
</dbReference>
<dbReference type="InterPro" id="IPR000679">
    <property type="entry name" value="Znf_GATA"/>
</dbReference>
<dbReference type="GO" id="GO:0006355">
    <property type="term" value="P:regulation of DNA-templated transcription"/>
    <property type="evidence" value="ECO:0007669"/>
    <property type="project" value="InterPro"/>
</dbReference>
<protein>
    <submittedName>
        <fullName evidence="9">Gata transcription factor</fullName>
    </submittedName>
</protein>
<dbReference type="PROSITE" id="PS50114">
    <property type="entry name" value="GATA_ZN_FINGER_2"/>
    <property type="match status" value="1"/>
</dbReference>
<feature type="region of interest" description="Disordered" evidence="7">
    <location>
        <begin position="150"/>
        <end position="192"/>
    </location>
</feature>
<name>A0A8H6JZH0_9PEZI</name>
<reference evidence="9" key="1">
    <citation type="journal article" date="2020" name="Phytopathology">
        <title>Genome Sequence Resources of Colletotrichum truncatum, C. plurivorum, C. musicola, and C. sojae: Four Species Pathogenic to Soybean (Glycine max).</title>
        <authorList>
            <person name="Rogerio F."/>
            <person name="Boufleur T.R."/>
            <person name="Ciampi-Guillardi M."/>
            <person name="Sukno S.A."/>
            <person name="Thon M.R."/>
            <person name="Massola Junior N.S."/>
            <person name="Baroncelli R."/>
        </authorList>
    </citation>
    <scope>NUCLEOTIDE SEQUENCE</scope>
    <source>
        <strain evidence="9">LFN0074</strain>
    </source>
</reference>
<dbReference type="PANTHER" id="PTHR47172:SF24">
    <property type="entry name" value="GATA ZINC FINGER DOMAIN-CONTAINING PROTEIN 14-RELATED"/>
    <property type="match status" value="1"/>
</dbReference>
<feature type="compositionally biased region" description="Low complexity" evidence="7">
    <location>
        <begin position="1"/>
        <end position="21"/>
    </location>
</feature>
<keyword evidence="2 6" id="KW-0863">Zinc-finger</keyword>
<evidence type="ECO:0000256" key="2">
    <source>
        <dbReference type="ARBA" id="ARBA00022771"/>
    </source>
</evidence>
<dbReference type="EMBL" id="WIGM01000554">
    <property type="protein sequence ID" value="KAF6822149.1"/>
    <property type="molecule type" value="Genomic_DNA"/>
</dbReference>
<dbReference type="Gene3D" id="3.30.50.10">
    <property type="entry name" value="Erythroid Transcription Factor GATA-1, subunit A"/>
    <property type="match status" value="1"/>
</dbReference>
<keyword evidence="3" id="KW-0862">Zinc</keyword>
<evidence type="ECO:0000256" key="6">
    <source>
        <dbReference type="PROSITE-ProRule" id="PRU00094"/>
    </source>
</evidence>
<sequence>MPSGPPSSRSASPSRSVSSSRLGPDPPAIPNPNALSGPRGDLVTIASLSSISNASSNPSSDAQFDAGTPPRLSLNHLKQGESHQRIRHGATQLLRLTENFSGYHGPGPEGGYETANDQALPSESDLRAMTKLSHGIARDISEIMALRRDDPGTQKRKAGSSVHHHAQHAGMGPPASHHPGVPDYASTTGRGKNRRRVEFSCHKCHRVDTPEWRPGPDGPSTLCNVCGLIYAKRERKKEESTMPTFGSPNFS</sequence>
<comment type="caution">
    <text evidence="9">The sequence shown here is derived from an EMBL/GenBank/DDBJ whole genome shotgun (WGS) entry which is preliminary data.</text>
</comment>
<evidence type="ECO:0000256" key="5">
    <source>
        <dbReference type="ARBA" id="ARBA00023163"/>
    </source>
</evidence>
<dbReference type="CDD" id="cd00202">
    <property type="entry name" value="ZnF_GATA"/>
    <property type="match status" value="1"/>
</dbReference>
<keyword evidence="4" id="KW-0805">Transcription regulation</keyword>
<evidence type="ECO:0000259" key="8">
    <source>
        <dbReference type="PROSITE" id="PS50114"/>
    </source>
</evidence>
<proteinExistence type="predicted"/>
<dbReference type="SUPFAM" id="SSF57716">
    <property type="entry name" value="Glucocorticoid receptor-like (DNA-binding domain)"/>
    <property type="match status" value="1"/>
</dbReference>
<evidence type="ECO:0000256" key="1">
    <source>
        <dbReference type="ARBA" id="ARBA00022723"/>
    </source>
</evidence>
<evidence type="ECO:0000256" key="4">
    <source>
        <dbReference type="ARBA" id="ARBA00023015"/>
    </source>
</evidence>
<feature type="region of interest" description="Disordered" evidence="7">
    <location>
        <begin position="99"/>
        <end position="118"/>
    </location>
</feature>
<dbReference type="Pfam" id="PF00320">
    <property type="entry name" value="GATA"/>
    <property type="match status" value="1"/>
</dbReference>
<dbReference type="SMART" id="SM00401">
    <property type="entry name" value="ZnF_GATA"/>
    <property type="match status" value="1"/>
</dbReference>
<dbReference type="PANTHER" id="PTHR47172">
    <property type="entry name" value="OS01G0976800 PROTEIN"/>
    <property type="match status" value="1"/>
</dbReference>
<evidence type="ECO:0000256" key="7">
    <source>
        <dbReference type="SAM" id="MobiDB-lite"/>
    </source>
</evidence>
<feature type="compositionally biased region" description="Basic residues" evidence="7">
    <location>
        <begin position="154"/>
        <end position="167"/>
    </location>
</feature>